<dbReference type="Proteomes" id="UP000770661">
    <property type="component" value="Unassembled WGS sequence"/>
</dbReference>
<organism evidence="2 3">
    <name type="scientific">Chionoecetes opilio</name>
    <name type="common">Atlantic snow crab</name>
    <name type="synonym">Cancer opilio</name>
    <dbReference type="NCBI Taxonomy" id="41210"/>
    <lineage>
        <taxon>Eukaryota</taxon>
        <taxon>Metazoa</taxon>
        <taxon>Ecdysozoa</taxon>
        <taxon>Arthropoda</taxon>
        <taxon>Crustacea</taxon>
        <taxon>Multicrustacea</taxon>
        <taxon>Malacostraca</taxon>
        <taxon>Eumalacostraca</taxon>
        <taxon>Eucarida</taxon>
        <taxon>Decapoda</taxon>
        <taxon>Pleocyemata</taxon>
        <taxon>Brachyura</taxon>
        <taxon>Eubrachyura</taxon>
        <taxon>Majoidea</taxon>
        <taxon>Majidae</taxon>
        <taxon>Chionoecetes</taxon>
    </lineage>
</organism>
<proteinExistence type="predicted"/>
<keyword evidence="1" id="KW-1133">Transmembrane helix</keyword>
<keyword evidence="3" id="KW-1185">Reference proteome</keyword>
<reference evidence="2" key="1">
    <citation type="submission" date="2020-07" db="EMBL/GenBank/DDBJ databases">
        <title>The High-quality genome of the commercially important snow crab, Chionoecetes opilio.</title>
        <authorList>
            <person name="Jeong J.-H."/>
            <person name="Ryu S."/>
        </authorList>
    </citation>
    <scope>NUCLEOTIDE SEQUENCE</scope>
    <source>
        <strain evidence="2">MADBK_172401_WGS</strain>
        <tissue evidence="2">Digestive gland</tissue>
    </source>
</reference>
<comment type="caution">
    <text evidence="2">The sequence shown here is derived from an EMBL/GenBank/DDBJ whole genome shotgun (WGS) entry which is preliminary data.</text>
</comment>
<dbReference type="EMBL" id="JACEEZ010003658">
    <property type="protein sequence ID" value="KAG0727168.1"/>
    <property type="molecule type" value="Genomic_DNA"/>
</dbReference>
<protein>
    <submittedName>
        <fullName evidence="2">Uncharacterized protein</fullName>
    </submittedName>
</protein>
<name>A0A8J4YIB5_CHIOP</name>
<feature type="transmembrane region" description="Helical" evidence="1">
    <location>
        <begin position="49"/>
        <end position="65"/>
    </location>
</feature>
<dbReference type="AlphaFoldDB" id="A0A8J4YIB5"/>
<accession>A0A8J4YIB5</accession>
<evidence type="ECO:0000313" key="2">
    <source>
        <dbReference type="EMBL" id="KAG0727168.1"/>
    </source>
</evidence>
<keyword evidence="1" id="KW-0812">Transmembrane</keyword>
<evidence type="ECO:0000256" key="1">
    <source>
        <dbReference type="SAM" id="Phobius"/>
    </source>
</evidence>
<gene>
    <name evidence="2" type="ORF">GWK47_035233</name>
</gene>
<feature type="transmembrane region" description="Helical" evidence="1">
    <location>
        <begin position="20"/>
        <end position="43"/>
    </location>
</feature>
<keyword evidence="1" id="KW-0472">Membrane</keyword>
<sequence length="130" mass="14347">MQDEKVDEDEGKALPLLSHLFVALMVAVTAPPLVTLSLAGLHVLVLRDHLLVGGNTGVVLLLLLLRRRRRRVLLLVRVLVDVVLAQWPGLCLPAGLGPLPWSHGLPEHLHVVHPRNSNWLVKQLCVTQCI</sequence>
<evidence type="ECO:0000313" key="3">
    <source>
        <dbReference type="Proteomes" id="UP000770661"/>
    </source>
</evidence>